<protein>
    <submittedName>
        <fullName evidence="5">ABC transporter ATP-binding protein</fullName>
    </submittedName>
</protein>
<evidence type="ECO:0000259" key="4">
    <source>
        <dbReference type="PROSITE" id="PS50893"/>
    </source>
</evidence>
<organism evidence="5 6">
    <name type="scientific">Microbacterium caowuchunii</name>
    <dbReference type="NCBI Taxonomy" id="2614638"/>
    <lineage>
        <taxon>Bacteria</taxon>
        <taxon>Bacillati</taxon>
        <taxon>Actinomycetota</taxon>
        <taxon>Actinomycetes</taxon>
        <taxon>Micrococcales</taxon>
        <taxon>Microbacteriaceae</taxon>
        <taxon>Microbacterium</taxon>
    </lineage>
</organism>
<evidence type="ECO:0000256" key="2">
    <source>
        <dbReference type="ARBA" id="ARBA00022741"/>
    </source>
</evidence>
<feature type="domain" description="ABC transporter" evidence="4">
    <location>
        <begin position="11"/>
        <end position="244"/>
    </location>
</feature>
<dbReference type="PANTHER" id="PTHR42788">
    <property type="entry name" value="TAURINE IMPORT ATP-BINDING PROTEIN-RELATED"/>
    <property type="match status" value="1"/>
</dbReference>
<dbReference type="InterPro" id="IPR003593">
    <property type="entry name" value="AAA+_ATPase"/>
</dbReference>
<name>A0A5N0T6E2_9MICO</name>
<dbReference type="SUPFAM" id="SSF52540">
    <property type="entry name" value="P-loop containing nucleoside triphosphate hydrolases"/>
    <property type="match status" value="1"/>
</dbReference>
<dbReference type="PROSITE" id="PS50893">
    <property type="entry name" value="ABC_TRANSPORTER_2"/>
    <property type="match status" value="1"/>
</dbReference>
<keyword evidence="2" id="KW-0547">Nucleotide-binding</keyword>
<evidence type="ECO:0000256" key="1">
    <source>
        <dbReference type="ARBA" id="ARBA00022448"/>
    </source>
</evidence>
<dbReference type="Pfam" id="PF00005">
    <property type="entry name" value="ABC_tran"/>
    <property type="match status" value="1"/>
</dbReference>
<dbReference type="CDD" id="cd03293">
    <property type="entry name" value="ABC_NrtD_SsuB_transporters"/>
    <property type="match status" value="1"/>
</dbReference>
<dbReference type="PROSITE" id="PS00211">
    <property type="entry name" value="ABC_TRANSPORTER_1"/>
    <property type="match status" value="1"/>
</dbReference>
<dbReference type="InterPro" id="IPR050166">
    <property type="entry name" value="ABC_transporter_ATP-bind"/>
</dbReference>
<dbReference type="EMBL" id="VYUY01000020">
    <property type="protein sequence ID" value="KAA9130371.1"/>
    <property type="molecule type" value="Genomic_DNA"/>
</dbReference>
<proteinExistence type="predicted"/>
<dbReference type="Proteomes" id="UP000326838">
    <property type="component" value="Unassembled WGS sequence"/>
</dbReference>
<dbReference type="InterPro" id="IPR027417">
    <property type="entry name" value="P-loop_NTPase"/>
</dbReference>
<dbReference type="Gene3D" id="3.40.50.300">
    <property type="entry name" value="P-loop containing nucleotide triphosphate hydrolases"/>
    <property type="match status" value="1"/>
</dbReference>
<evidence type="ECO:0000256" key="3">
    <source>
        <dbReference type="ARBA" id="ARBA00022840"/>
    </source>
</evidence>
<dbReference type="SMART" id="SM00382">
    <property type="entry name" value="AAA"/>
    <property type="match status" value="1"/>
</dbReference>
<dbReference type="InterPro" id="IPR003439">
    <property type="entry name" value="ABC_transporter-like_ATP-bd"/>
</dbReference>
<gene>
    <name evidence="5" type="ORF">F6B40_14155</name>
</gene>
<keyword evidence="6" id="KW-1185">Reference proteome</keyword>
<keyword evidence="3 5" id="KW-0067">ATP-binding</keyword>
<dbReference type="RefSeq" id="WP_150895168.1">
    <property type="nucleotide sequence ID" value="NZ_VYUY01000020.1"/>
</dbReference>
<evidence type="ECO:0000313" key="6">
    <source>
        <dbReference type="Proteomes" id="UP000326838"/>
    </source>
</evidence>
<sequence length="270" mass="29392">MTLESTTEVALSASHVSKSFGVGADRVEVIEDLHLDIRTGDVTCLVGPSGVGKTTLLRLLGGLATPTSGTVSLGDKVITEPVEQVAVVFQDYRGSLLPWMKVAQNVAFPLEGRKVPKAERLRRAQDALEVVGLGDSADKYPWQLSGGMQQRVAIARALAYEAPIMLMDEPFGSLDAQTRFELEDLVLRLRNDLGITIVVVTHDIDEAVYLGDRVVVLGGRPSRIVDDVEVPLGRERNQLTSRATPTFIELRTRVLEEIQQHGLTQQVTGA</sequence>
<dbReference type="GO" id="GO:0005524">
    <property type="term" value="F:ATP binding"/>
    <property type="evidence" value="ECO:0007669"/>
    <property type="project" value="UniProtKB-KW"/>
</dbReference>
<dbReference type="GO" id="GO:0016887">
    <property type="term" value="F:ATP hydrolysis activity"/>
    <property type="evidence" value="ECO:0007669"/>
    <property type="project" value="InterPro"/>
</dbReference>
<keyword evidence="1" id="KW-0813">Transport</keyword>
<dbReference type="AlphaFoldDB" id="A0A5N0T6E2"/>
<dbReference type="PANTHER" id="PTHR42788:SF13">
    <property type="entry name" value="ALIPHATIC SULFONATES IMPORT ATP-BINDING PROTEIN SSUB"/>
    <property type="match status" value="1"/>
</dbReference>
<evidence type="ECO:0000313" key="5">
    <source>
        <dbReference type="EMBL" id="KAA9130371.1"/>
    </source>
</evidence>
<reference evidence="6" key="1">
    <citation type="submission" date="2019-09" db="EMBL/GenBank/DDBJ databases">
        <title>Mumia zhuanghuii sp. nov. isolated from the intestinal contents of plateau pika (Ochotona curzoniae) in the Qinghai-Tibet plateau of China.</title>
        <authorList>
            <person name="Tian Z."/>
        </authorList>
    </citation>
    <scope>NUCLEOTIDE SEQUENCE [LARGE SCALE GENOMIC DNA]</scope>
    <source>
        <strain evidence="6">L-033</strain>
    </source>
</reference>
<accession>A0A5N0T6E2</accession>
<dbReference type="InterPro" id="IPR017871">
    <property type="entry name" value="ABC_transporter-like_CS"/>
</dbReference>
<comment type="caution">
    <text evidence="5">The sequence shown here is derived from an EMBL/GenBank/DDBJ whole genome shotgun (WGS) entry which is preliminary data.</text>
</comment>